<keyword evidence="2" id="KW-0813">Transport</keyword>
<feature type="domain" description="TonB-dependent transporter Oar-like beta-barrel" evidence="8">
    <location>
        <begin position="246"/>
        <end position="310"/>
    </location>
</feature>
<evidence type="ECO:0000256" key="6">
    <source>
        <dbReference type="ARBA" id="ARBA00023237"/>
    </source>
</evidence>
<organism evidence="9 10">
    <name type="scientific">Erythrobacter longus</name>
    <dbReference type="NCBI Taxonomy" id="1044"/>
    <lineage>
        <taxon>Bacteria</taxon>
        <taxon>Pseudomonadati</taxon>
        <taxon>Pseudomonadota</taxon>
        <taxon>Alphaproteobacteria</taxon>
        <taxon>Sphingomonadales</taxon>
        <taxon>Erythrobacteraceae</taxon>
        <taxon>Erythrobacter/Porphyrobacter group</taxon>
        <taxon>Erythrobacter</taxon>
    </lineage>
</organism>
<dbReference type="RefSeq" id="WP_034961076.1">
    <property type="nucleotide sequence ID" value="NZ_JMIW01000006.1"/>
</dbReference>
<dbReference type="Gene3D" id="2.60.40.1120">
    <property type="entry name" value="Carboxypeptidase-like, regulatory domain"/>
    <property type="match status" value="1"/>
</dbReference>
<dbReference type="STRING" id="1044.EH31_14275"/>
<gene>
    <name evidence="9" type="ORF">EH31_14275</name>
</gene>
<dbReference type="EMBL" id="JMIW01000006">
    <property type="protein sequence ID" value="KEO89196.1"/>
    <property type="molecule type" value="Genomic_DNA"/>
</dbReference>
<evidence type="ECO:0000259" key="8">
    <source>
        <dbReference type="Pfam" id="PF25183"/>
    </source>
</evidence>
<dbReference type="InterPro" id="IPR057601">
    <property type="entry name" value="Oar-like_b-barrel"/>
</dbReference>
<comment type="caution">
    <text evidence="9">The sequence shown here is derived from an EMBL/GenBank/DDBJ whole genome shotgun (WGS) entry which is preliminary data.</text>
</comment>
<dbReference type="Gene3D" id="2.40.170.20">
    <property type="entry name" value="TonB-dependent receptor, beta-barrel domain"/>
    <property type="match status" value="1"/>
</dbReference>
<evidence type="ECO:0000256" key="4">
    <source>
        <dbReference type="ARBA" id="ARBA00022692"/>
    </source>
</evidence>
<keyword evidence="10" id="KW-1185">Reference proteome</keyword>
<keyword evidence="6" id="KW-0998">Cell outer membrane</keyword>
<dbReference type="InterPro" id="IPR036942">
    <property type="entry name" value="Beta-barrel_TonB_sf"/>
</dbReference>
<feature type="chain" id="PRO_5001696686" evidence="7">
    <location>
        <begin position="27"/>
        <end position="1159"/>
    </location>
</feature>
<comment type="subcellular location">
    <subcellularLocation>
        <location evidence="1">Cell outer membrane</location>
        <topology evidence="1">Multi-pass membrane protein</topology>
    </subcellularLocation>
</comment>
<evidence type="ECO:0000256" key="3">
    <source>
        <dbReference type="ARBA" id="ARBA00022452"/>
    </source>
</evidence>
<protein>
    <submittedName>
        <fullName evidence="9">Membrane protein</fullName>
    </submittedName>
</protein>
<feature type="signal peptide" evidence="7">
    <location>
        <begin position="1"/>
        <end position="26"/>
    </location>
</feature>
<dbReference type="eggNOG" id="COG4771">
    <property type="taxonomic scope" value="Bacteria"/>
</dbReference>
<name>A0A074M3L6_ERYLO</name>
<dbReference type="GO" id="GO:0015344">
    <property type="term" value="F:siderophore uptake transmembrane transporter activity"/>
    <property type="evidence" value="ECO:0007669"/>
    <property type="project" value="TreeGrafter"/>
</dbReference>
<feature type="domain" description="TonB-dependent transporter Oar-like beta-barrel" evidence="8">
    <location>
        <begin position="359"/>
        <end position="1096"/>
    </location>
</feature>
<evidence type="ECO:0000313" key="9">
    <source>
        <dbReference type="EMBL" id="KEO89196.1"/>
    </source>
</evidence>
<dbReference type="SUPFAM" id="SSF56935">
    <property type="entry name" value="Porins"/>
    <property type="match status" value="1"/>
</dbReference>
<keyword evidence="5" id="KW-0472">Membrane</keyword>
<dbReference type="InterPro" id="IPR039426">
    <property type="entry name" value="TonB-dep_rcpt-like"/>
</dbReference>
<keyword evidence="3" id="KW-1134">Transmembrane beta strand</keyword>
<evidence type="ECO:0000256" key="7">
    <source>
        <dbReference type="SAM" id="SignalP"/>
    </source>
</evidence>
<dbReference type="PANTHER" id="PTHR30069:SF46">
    <property type="entry name" value="OAR PROTEIN"/>
    <property type="match status" value="1"/>
</dbReference>
<reference evidence="9 10" key="1">
    <citation type="submission" date="2014-04" db="EMBL/GenBank/DDBJ databases">
        <title>A comprehensive comparison of genomes of Erythrobacter spp. strains.</title>
        <authorList>
            <person name="Zheng Q."/>
        </authorList>
    </citation>
    <scope>NUCLEOTIDE SEQUENCE [LARGE SCALE GENOMIC DNA]</scope>
    <source>
        <strain evidence="9 10">DSM 6997</strain>
    </source>
</reference>
<dbReference type="SUPFAM" id="SSF49464">
    <property type="entry name" value="Carboxypeptidase regulatory domain-like"/>
    <property type="match status" value="1"/>
</dbReference>
<keyword evidence="7" id="KW-0732">Signal</keyword>
<keyword evidence="4" id="KW-0812">Transmembrane</keyword>
<dbReference type="PANTHER" id="PTHR30069">
    <property type="entry name" value="TONB-DEPENDENT OUTER MEMBRANE RECEPTOR"/>
    <property type="match status" value="1"/>
</dbReference>
<dbReference type="Pfam" id="PF13620">
    <property type="entry name" value="CarboxypepD_reg"/>
    <property type="match status" value="1"/>
</dbReference>
<dbReference type="GO" id="GO:0009279">
    <property type="term" value="C:cell outer membrane"/>
    <property type="evidence" value="ECO:0007669"/>
    <property type="project" value="UniProtKB-SubCell"/>
</dbReference>
<dbReference type="AlphaFoldDB" id="A0A074M3L6"/>
<proteinExistence type="predicted"/>
<dbReference type="Pfam" id="PF25183">
    <property type="entry name" value="OMP_b-brl_4"/>
    <property type="match status" value="2"/>
</dbReference>
<dbReference type="OrthoDB" id="9768147at2"/>
<sequence length="1159" mass="124501">MKLKYLLAASVVSLSAAATFATPVHAQQITSGVEGTVTDESGNALNGATIVVTDTRTNQASTLSAGSDGNFRVQSLQPGGPYTVTVTANGFEGQTVEDVFLNISGNTSFNFSLSSQNAGNTIVVTGVRAQVSQVAVGPGSAFDTQTLEAFPSITRDIRDIIRIDPRVSLEQNNDVDRISCLGGNDRTNTFTVDGIVQSDVFGLNGTPFAARNSLPLPFDIVDQLSVEFAPFDVEYSEFTGCLINVVTKAGGNEFSGSAFITYFDGGLFADNLDGAPLNANEEKRYGATLSGPIIKDRLFFSVGYEEADLTGGNNFGPNGGGFTNEANFVTQEQFDEFARIARDVYGQDIGGYPTALPEGNKRYFARLDAIINDDHRLEATYQRLEETNIESDFGGQNITGFNSFEDEGTTSDYYSVRLYSDWTDTVSTELRVSRAEVGDVQGPVGFGEAQAENPTTRLVVGVNPVDGRTTQPGILSTGPGIFRSANQLDTRIDQARFQMNIDAGDGHFVKLGAEVNDLEVFNLFAINATGSLYFQNFADFEAGLLSPGTELFPDADEIASGAALGGDINAAAGGDINNAAASFGRQIYSFYAQDEWQATDQLSINAGVRVQIYDGDAPQFNQNFVDRYGFSNAVPFSSLDPLILPRLSATYELFNEGFFSDSRITGGVGIFSGGDPVVYYSNAFSNNGFSSALGTTRFDCGPGDIPVDPVTGQFNVLAGGSFSGFPQCAIDGGAADAEAGRADVQSTDPDFDVPTVTRASLAFQTTFGADTGFFSDWNLQLDYIYSKFNNSLNFVDLSQTTDIRNGLNGFTVDGRPILAAIDSTNAGCNAVLQGTGGTPPVYTGVTPECFNTGRDDNIQLTNGRDGDSHSASIILSKQFQSGLFTQGGSTRVQFGYAFTDSNDARNNQSSTATSSFDVTAAFDRQDPAVSTATAETRHNFTAAVNFREEFFEGYDTNIGIFFRAREGRPYSLTFDGGGVFADSSSGNDNALLYIPTGIGDPNVVYVDTFRRIDGVNTLIQTAEQTEQLLNAYLDDSDVADQCGITRGETIGRNTCRNDWHYDMDLRFSQELPFIGSLTGIKDDRIELFADFANFLNLLDSGANLLRSRGGFNALVPIADAVGVDDEGRYIINDFAPDDQNFIAINPSAWRIQIGARYEF</sequence>
<evidence type="ECO:0000256" key="1">
    <source>
        <dbReference type="ARBA" id="ARBA00004571"/>
    </source>
</evidence>
<evidence type="ECO:0000313" key="10">
    <source>
        <dbReference type="Proteomes" id="UP000027647"/>
    </source>
</evidence>
<evidence type="ECO:0000256" key="2">
    <source>
        <dbReference type="ARBA" id="ARBA00022448"/>
    </source>
</evidence>
<dbReference type="GO" id="GO:0044718">
    <property type="term" value="P:siderophore transmembrane transport"/>
    <property type="evidence" value="ECO:0007669"/>
    <property type="project" value="TreeGrafter"/>
</dbReference>
<accession>A0A074M3L6</accession>
<dbReference type="InterPro" id="IPR008969">
    <property type="entry name" value="CarboxyPept-like_regulatory"/>
</dbReference>
<dbReference type="Proteomes" id="UP000027647">
    <property type="component" value="Unassembled WGS sequence"/>
</dbReference>
<evidence type="ECO:0000256" key="5">
    <source>
        <dbReference type="ARBA" id="ARBA00023136"/>
    </source>
</evidence>